<evidence type="ECO:0000313" key="2">
    <source>
        <dbReference type="EMBL" id="KAK2559880.1"/>
    </source>
</evidence>
<accession>A0AAD9V3Z5</accession>
<evidence type="ECO:0000256" key="1">
    <source>
        <dbReference type="SAM" id="MobiDB-lite"/>
    </source>
</evidence>
<sequence length="73" mass="8021">MLTESHSIPLSVKNGPETSESDSTGMTLPMPERRYLPASSILTATFFSRLVEIPLANCHSFFKAQSGSEVKDF</sequence>
<organism evidence="2 3">
    <name type="scientific">Acropora cervicornis</name>
    <name type="common">Staghorn coral</name>
    <dbReference type="NCBI Taxonomy" id="6130"/>
    <lineage>
        <taxon>Eukaryota</taxon>
        <taxon>Metazoa</taxon>
        <taxon>Cnidaria</taxon>
        <taxon>Anthozoa</taxon>
        <taxon>Hexacorallia</taxon>
        <taxon>Scleractinia</taxon>
        <taxon>Astrocoeniina</taxon>
        <taxon>Acroporidae</taxon>
        <taxon>Acropora</taxon>
    </lineage>
</organism>
<evidence type="ECO:0000313" key="3">
    <source>
        <dbReference type="Proteomes" id="UP001249851"/>
    </source>
</evidence>
<reference evidence="2" key="2">
    <citation type="journal article" date="2023" name="Science">
        <title>Genomic signatures of disease resistance in endangered staghorn corals.</title>
        <authorList>
            <person name="Vollmer S.V."/>
            <person name="Selwyn J.D."/>
            <person name="Despard B.A."/>
            <person name="Roesel C.L."/>
        </authorList>
    </citation>
    <scope>NUCLEOTIDE SEQUENCE</scope>
    <source>
        <strain evidence="2">K2</strain>
    </source>
</reference>
<comment type="caution">
    <text evidence="2">The sequence shown here is derived from an EMBL/GenBank/DDBJ whole genome shotgun (WGS) entry which is preliminary data.</text>
</comment>
<keyword evidence="3" id="KW-1185">Reference proteome</keyword>
<dbReference type="EMBL" id="JARQWQ010000038">
    <property type="protein sequence ID" value="KAK2559880.1"/>
    <property type="molecule type" value="Genomic_DNA"/>
</dbReference>
<dbReference type="AlphaFoldDB" id="A0AAD9V3Z5"/>
<dbReference type="Proteomes" id="UP001249851">
    <property type="component" value="Unassembled WGS sequence"/>
</dbReference>
<reference evidence="2" key="1">
    <citation type="journal article" date="2023" name="G3 (Bethesda)">
        <title>Whole genome assembly and annotation of the endangered Caribbean coral Acropora cervicornis.</title>
        <authorList>
            <person name="Selwyn J.D."/>
            <person name="Vollmer S.V."/>
        </authorList>
    </citation>
    <scope>NUCLEOTIDE SEQUENCE</scope>
    <source>
        <strain evidence="2">K2</strain>
    </source>
</reference>
<feature type="region of interest" description="Disordered" evidence="1">
    <location>
        <begin position="1"/>
        <end position="31"/>
    </location>
</feature>
<feature type="compositionally biased region" description="Polar residues" evidence="1">
    <location>
        <begin position="16"/>
        <end position="26"/>
    </location>
</feature>
<gene>
    <name evidence="2" type="ORF">P5673_017443</name>
</gene>
<protein>
    <submittedName>
        <fullName evidence="2">Uncharacterized protein</fullName>
    </submittedName>
</protein>
<name>A0AAD9V3Z5_ACRCE</name>
<proteinExistence type="predicted"/>